<dbReference type="EMBL" id="JAUJYO010000021">
    <property type="protein sequence ID" value="KAK1284787.1"/>
    <property type="molecule type" value="Genomic_DNA"/>
</dbReference>
<evidence type="ECO:0000313" key="3">
    <source>
        <dbReference type="Proteomes" id="UP001180020"/>
    </source>
</evidence>
<dbReference type="Proteomes" id="UP001180020">
    <property type="component" value="Unassembled WGS sequence"/>
</dbReference>
<dbReference type="EMBL" id="JAUJYO010000003">
    <property type="protein sequence ID" value="KAK1320814.1"/>
    <property type="molecule type" value="Genomic_DNA"/>
</dbReference>
<comment type="caution">
    <text evidence="2">The sequence shown here is derived from an EMBL/GenBank/DDBJ whole genome shotgun (WGS) entry which is preliminary data.</text>
</comment>
<evidence type="ECO:0000313" key="1">
    <source>
        <dbReference type="EMBL" id="KAK1284787.1"/>
    </source>
</evidence>
<dbReference type="AlphaFoldDB" id="A0AAV9F6E3"/>
<keyword evidence="3" id="KW-1185">Reference proteome</keyword>
<accession>A0AAV9F6E3</accession>
<proteinExistence type="predicted"/>
<reference evidence="2" key="1">
    <citation type="journal article" date="2023" name="Nat. Commun.">
        <title>Diploid and tetraploid genomes of Acorus and the evolution of monocots.</title>
        <authorList>
            <person name="Ma L."/>
            <person name="Liu K.W."/>
            <person name="Li Z."/>
            <person name="Hsiao Y.Y."/>
            <person name="Qi Y."/>
            <person name="Fu T."/>
            <person name="Tang G.D."/>
            <person name="Zhang D."/>
            <person name="Sun W.H."/>
            <person name="Liu D.K."/>
            <person name="Li Y."/>
            <person name="Chen G.Z."/>
            <person name="Liu X.D."/>
            <person name="Liao X.Y."/>
            <person name="Jiang Y.T."/>
            <person name="Yu X."/>
            <person name="Hao Y."/>
            <person name="Huang J."/>
            <person name="Zhao X.W."/>
            <person name="Ke S."/>
            <person name="Chen Y.Y."/>
            <person name="Wu W.L."/>
            <person name="Hsu J.L."/>
            <person name="Lin Y.F."/>
            <person name="Huang M.D."/>
            <person name="Li C.Y."/>
            <person name="Huang L."/>
            <person name="Wang Z.W."/>
            <person name="Zhao X."/>
            <person name="Zhong W.Y."/>
            <person name="Peng D.H."/>
            <person name="Ahmad S."/>
            <person name="Lan S."/>
            <person name="Zhang J.S."/>
            <person name="Tsai W.C."/>
            <person name="Van de Peer Y."/>
            <person name="Liu Z.J."/>
        </authorList>
    </citation>
    <scope>NUCLEOTIDE SEQUENCE</scope>
    <source>
        <strain evidence="2">CP</strain>
    </source>
</reference>
<organism evidence="2 3">
    <name type="scientific">Acorus calamus</name>
    <name type="common">Sweet flag</name>
    <dbReference type="NCBI Taxonomy" id="4465"/>
    <lineage>
        <taxon>Eukaryota</taxon>
        <taxon>Viridiplantae</taxon>
        <taxon>Streptophyta</taxon>
        <taxon>Embryophyta</taxon>
        <taxon>Tracheophyta</taxon>
        <taxon>Spermatophyta</taxon>
        <taxon>Magnoliopsida</taxon>
        <taxon>Liliopsida</taxon>
        <taxon>Acoraceae</taxon>
        <taxon>Acorus</taxon>
    </lineage>
</organism>
<gene>
    <name evidence="2" type="ORF">QJS10_CPA03g02117</name>
    <name evidence="1" type="ORF">QJS10_CPB21g01466</name>
</gene>
<sequence length="50" mass="5704">MDRVWANWKECMTQISISLFQGNGMGPFVEDSIKASFGRCLIKLCVHLKN</sequence>
<name>A0AAV9F6E3_ACOCL</name>
<reference evidence="2" key="2">
    <citation type="submission" date="2023-06" db="EMBL/GenBank/DDBJ databases">
        <authorList>
            <person name="Ma L."/>
            <person name="Liu K.-W."/>
            <person name="Li Z."/>
            <person name="Hsiao Y.-Y."/>
            <person name="Qi Y."/>
            <person name="Fu T."/>
            <person name="Tang G."/>
            <person name="Zhang D."/>
            <person name="Sun W.-H."/>
            <person name="Liu D.-K."/>
            <person name="Li Y."/>
            <person name="Chen G.-Z."/>
            <person name="Liu X.-D."/>
            <person name="Liao X.-Y."/>
            <person name="Jiang Y.-T."/>
            <person name="Yu X."/>
            <person name="Hao Y."/>
            <person name="Huang J."/>
            <person name="Zhao X.-W."/>
            <person name="Ke S."/>
            <person name="Chen Y.-Y."/>
            <person name="Wu W.-L."/>
            <person name="Hsu J.-L."/>
            <person name="Lin Y.-F."/>
            <person name="Huang M.-D."/>
            <person name="Li C.-Y."/>
            <person name="Huang L."/>
            <person name="Wang Z.-W."/>
            <person name="Zhao X."/>
            <person name="Zhong W.-Y."/>
            <person name="Peng D.-H."/>
            <person name="Ahmad S."/>
            <person name="Lan S."/>
            <person name="Zhang J.-S."/>
            <person name="Tsai W.-C."/>
            <person name="Van De Peer Y."/>
            <person name="Liu Z.-J."/>
        </authorList>
    </citation>
    <scope>NUCLEOTIDE SEQUENCE</scope>
    <source>
        <strain evidence="2">CP</strain>
        <tissue evidence="2">Leaves</tissue>
    </source>
</reference>
<evidence type="ECO:0000313" key="2">
    <source>
        <dbReference type="EMBL" id="KAK1320814.1"/>
    </source>
</evidence>
<protein>
    <submittedName>
        <fullName evidence="2">Uncharacterized protein</fullName>
    </submittedName>
</protein>